<dbReference type="EMBL" id="BONU01000057">
    <property type="protein sequence ID" value="GIG76477.1"/>
    <property type="molecule type" value="Genomic_DNA"/>
</dbReference>
<feature type="transmembrane region" description="Helical" evidence="1">
    <location>
        <begin position="47"/>
        <end position="68"/>
    </location>
</feature>
<accession>A0A8J3LR38</accession>
<keyword evidence="1" id="KW-0472">Membrane</keyword>
<gene>
    <name evidence="2" type="ORF">Pfl04_48810</name>
</gene>
<feature type="transmembrane region" description="Helical" evidence="1">
    <location>
        <begin position="12"/>
        <end position="32"/>
    </location>
</feature>
<sequence length="136" mass="13474">MGVEVSGRGRDTGVAWGVAAVLCIGTVLYAWLGHPTATDRAVFGRPGSLAVLVVALLAAVAGLVVAAARQGPSAGLRRGVAIPVAVVAVGVIVVAAGSLLAPKHATDFVAGVLLLAGAVAMEVVAVRVGRRRLPRG</sequence>
<keyword evidence="1" id="KW-1133">Transmembrane helix</keyword>
<keyword evidence="1" id="KW-0812">Transmembrane</keyword>
<dbReference type="Proteomes" id="UP000653674">
    <property type="component" value="Unassembled WGS sequence"/>
</dbReference>
<evidence type="ECO:0000313" key="2">
    <source>
        <dbReference type="EMBL" id="GIG76477.1"/>
    </source>
</evidence>
<evidence type="ECO:0000313" key="3">
    <source>
        <dbReference type="Proteomes" id="UP000653674"/>
    </source>
</evidence>
<proteinExistence type="predicted"/>
<dbReference type="AlphaFoldDB" id="A0A8J3LR38"/>
<evidence type="ECO:0000256" key="1">
    <source>
        <dbReference type="SAM" id="Phobius"/>
    </source>
</evidence>
<dbReference type="RefSeq" id="WP_168080081.1">
    <property type="nucleotide sequence ID" value="NZ_BAAAQJ010000010.1"/>
</dbReference>
<organism evidence="2 3">
    <name type="scientific">Planosporangium flavigriseum</name>
    <dbReference type="NCBI Taxonomy" id="373681"/>
    <lineage>
        <taxon>Bacteria</taxon>
        <taxon>Bacillati</taxon>
        <taxon>Actinomycetota</taxon>
        <taxon>Actinomycetes</taxon>
        <taxon>Micromonosporales</taxon>
        <taxon>Micromonosporaceae</taxon>
        <taxon>Planosporangium</taxon>
    </lineage>
</organism>
<comment type="caution">
    <text evidence="2">The sequence shown here is derived from an EMBL/GenBank/DDBJ whole genome shotgun (WGS) entry which is preliminary data.</text>
</comment>
<name>A0A8J3LR38_9ACTN</name>
<keyword evidence="3" id="KW-1185">Reference proteome</keyword>
<feature type="transmembrane region" description="Helical" evidence="1">
    <location>
        <begin position="108"/>
        <end position="128"/>
    </location>
</feature>
<reference evidence="2" key="1">
    <citation type="submission" date="2021-01" db="EMBL/GenBank/DDBJ databases">
        <title>Whole genome shotgun sequence of Planosporangium flavigriseum NBRC 105377.</title>
        <authorList>
            <person name="Komaki H."/>
            <person name="Tamura T."/>
        </authorList>
    </citation>
    <scope>NUCLEOTIDE SEQUENCE</scope>
    <source>
        <strain evidence="2">NBRC 105377</strain>
    </source>
</reference>
<protein>
    <submittedName>
        <fullName evidence="2">Uncharacterized protein</fullName>
    </submittedName>
</protein>
<feature type="transmembrane region" description="Helical" evidence="1">
    <location>
        <begin position="80"/>
        <end position="102"/>
    </location>
</feature>